<dbReference type="AlphaFoldDB" id="A0AA38CGH8"/>
<dbReference type="Proteomes" id="UP000824469">
    <property type="component" value="Unassembled WGS sequence"/>
</dbReference>
<name>A0AA38CGH8_TAXCH</name>
<dbReference type="InterPro" id="IPR045285">
    <property type="entry name" value="At5g19230-like"/>
</dbReference>
<dbReference type="InterPro" id="IPR059083">
    <property type="entry name" value="At5g19230_dom"/>
</dbReference>
<feature type="non-terminal residue" evidence="2">
    <location>
        <position position="90"/>
    </location>
</feature>
<dbReference type="EMBL" id="JAHRHJ020000010">
    <property type="protein sequence ID" value="KAH9298681.1"/>
    <property type="molecule type" value="Genomic_DNA"/>
</dbReference>
<feature type="domain" description="Uncharacterized GPI-anchored protein At5g19230-like" evidence="1">
    <location>
        <begin position="8"/>
        <end position="90"/>
    </location>
</feature>
<dbReference type="Pfam" id="PF25884">
    <property type="entry name" value="At5g19230"/>
    <property type="match status" value="1"/>
</dbReference>
<organism evidence="2 3">
    <name type="scientific">Taxus chinensis</name>
    <name type="common">Chinese yew</name>
    <name type="synonym">Taxus wallichiana var. chinensis</name>
    <dbReference type="NCBI Taxonomy" id="29808"/>
    <lineage>
        <taxon>Eukaryota</taxon>
        <taxon>Viridiplantae</taxon>
        <taxon>Streptophyta</taxon>
        <taxon>Embryophyta</taxon>
        <taxon>Tracheophyta</taxon>
        <taxon>Spermatophyta</taxon>
        <taxon>Pinopsida</taxon>
        <taxon>Pinidae</taxon>
        <taxon>Conifers II</taxon>
        <taxon>Cupressales</taxon>
        <taxon>Taxaceae</taxon>
        <taxon>Taxus</taxon>
    </lineage>
</organism>
<dbReference type="OMA" id="TQCNDAQ"/>
<accession>A0AA38CGH8</accession>
<comment type="caution">
    <text evidence="2">The sequence shown here is derived from an EMBL/GenBank/DDBJ whole genome shotgun (WGS) entry which is preliminary data.</text>
</comment>
<evidence type="ECO:0000259" key="1">
    <source>
        <dbReference type="Pfam" id="PF25884"/>
    </source>
</evidence>
<evidence type="ECO:0000313" key="2">
    <source>
        <dbReference type="EMBL" id="KAH9298681.1"/>
    </source>
</evidence>
<dbReference type="PANTHER" id="PTHR33976:SF8">
    <property type="entry name" value="OS07G0645000 PROTEIN"/>
    <property type="match status" value="1"/>
</dbReference>
<gene>
    <name evidence="2" type="ORF">KI387_030363</name>
</gene>
<protein>
    <recommendedName>
        <fullName evidence="1">Uncharacterized GPI-anchored protein At5g19230-like domain-containing protein</fullName>
    </recommendedName>
</protein>
<evidence type="ECO:0000313" key="3">
    <source>
        <dbReference type="Proteomes" id="UP000824469"/>
    </source>
</evidence>
<dbReference type="PANTHER" id="PTHR33976">
    <property type="entry name" value="OS07G0645000 PROTEIN"/>
    <property type="match status" value="1"/>
</dbReference>
<keyword evidence="3" id="KW-1185">Reference proteome</keyword>
<reference evidence="2 3" key="1">
    <citation type="journal article" date="2021" name="Nat. Plants">
        <title>The Taxus genome provides insights into paclitaxel biosynthesis.</title>
        <authorList>
            <person name="Xiong X."/>
            <person name="Gou J."/>
            <person name="Liao Q."/>
            <person name="Li Y."/>
            <person name="Zhou Q."/>
            <person name="Bi G."/>
            <person name="Li C."/>
            <person name="Du R."/>
            <person name="Wang X."/>
            <person name="Sun T."/>
            <person name="Guo L."/>
            <person name="Liang H."/>
            <person name="Lu P."/>
            <person name="Wu Y."/>
            <person name="Zhang Z."/>
            <person name="Ro D.K."/>
            <person name="Shang Y."/>
            <person name="Huang S."/>
            <person name="Yan J."/>
        </authorList>
    </citation>
    <scope>NUCLEOTIDE SEQUENCE [LARGE SCALE GENOMIC DNA]</scope>
    <source>
        <strain evidence="2">Ta-2019</strain>
    </source>
</reference>
<proteinExistence type="predicted"/>
<sequence length="90" mass="9855">FVIADSSEKLLANINKFRQDMKLPVLTQNGNAACLAEQIVNQFESQVCSNSTGEDTVPGTEPQFPNYPQLLDNCHLTISDTKDGIVLPDC</sequence>
<feature type="non-terminal residue" evidence="2">
    <location>
        <position position="1"/>
    </location>
</feature>